<reference evidence="13 14" key="1">
    <citation type="submission" date="2020-12" db="EMBL/GenBank/DDBJ databases">
        <title>Metabolic potential, ecology and presence of endohyphal bacteria is reflected in genomic diversity of Mucoromycotina.</title>
        <authorList>
            <person name="Muszewska A."/>
            <person name="Okrasinska A."/>
            <person name="Steczkiewicz K."/>
            <person name="Drgas O."/>
            <person name="Orlowska M."/>
            <person name="Perlinska-Lenart U."/>
            <person name="Aleksandrzak-Piekarczyk T."/>
            <person name="Szatraj K."/>
            <person name="Zielenkiewicz U."/>
            <person name="Pilsyk S."/>
            <person name="Malc E."/>
            <person name="Mieczkowski P."/>
            <person name="Kruszewska J.S."/>
            <person name="Biernat P."/>
            <person name="Pawlowska J."/>
        </authorList>
    </citation>
    <scope>NUCLEOTIDE SEQUENCE [LARGE SCALE GENOMIC DNA]</scope>
    <source>
        <strain evidence="13 14">CBS 142.35</strain>
    </source>
</reference>
<keyword evidence="9 10" id="KW-0472">Membrane</keyword>
<dbReference type="GO" id="GO:0006874">
    <property type="term" value="P:intracellular calcium ion homeostasis"/>
    <property type="evidence" value="ECO:0007669"/>
    <property type="project" value="TreeGrafter"/>
</dbReference>
<feature type="transmembrane region" description="Helical" evidence="10">
    <location>
        <begin position="70"/>
        <end position="88"/>
    </location>
</feature>
<evidence type="ECO:0000256" key="6">
    <source>
        <dbReference type="ARBA" id="ARBA00022837"/>
    </source>
</evidence>
<feature type="transmembrane region" description="Helical" evidence="10">
    <location>
        <begin position="439"/>
        <end position="459"/>
    </location>
</feature>
<comment type="caution">
    <text evidence="13">The sequence shown here is derived from an EMBL/GenBank/DDBJ whole genome shotgun (WGS) entry which is preliminary data.</text>
</comment>
<feature type="transmembrane region" description="Helical" evidence="10">
    <location>
        <begin position="94"/>
        <end position="111"/>
    </location>
</feature>
<feature type="domain" description="Sodium/calcium exchanger membrane region" evidence="12">
    <location>
        <begin position="314"/>
        <end position="456"/>
    </location>
</feature>
<dbReference type="InterPro" id="IPR044880">
    <property type="entry name" value="NCX_ion-bd_dom_sf"/>
</dbReference>
<evidence type="ECO:0000256" key="3">
    <source>
        <dbReference type="ARBA" id="ARBA00022448"/>
    </source>
</evidence>
<keyword evidence="6 10" id="KW-0106">Calcium</keyword>
<evidence type="ECO:0000256" key="8">
    <source>
        <dbReference type="ARBA" id="ARBA00023065"/>
    </source>
</evidence>
<evidence type="ECO:0000313" key="14">
    <source>
        <dbReference type="Proteomes" id="UP000646827"/>
    </source>
</evidence>
<protein>
    <recommendedName>
        <fullName evidence="10">Vacuolar calcium ion transporter</fullName>
    </recommendedName>
</protein>
<dbReference type="Proteomes" id="UP000646827">
    <property type="component" value="Unassembled WGS sequence"/>
</dbReference>
<dbReference type="PANTHER" id="PTHR31503:SF22">
    <property type="entry name" value="VACUOLAR CALCIUM ION TRANSPORTER"/>
    <property type="match status" value="1"/>
</dbReference>
<dbReference type="InterPro" id="IPR004798">
    <property type="entry name" value="CAX-like"/>
</dbReference>
<proteinExistence type="inferred from homology"/>
<feature type="transmembrane region" description="Helical" evidence="10">
    <location>
        <begin position="411"/>
        <end position="432"/>
    </location>
</feature>
<dbReference type="InterPro" id="IPR004713">
    <property type="entry name" value="CaH_exchang"/>
</dbReference>
<comment type="subcellular location">
    <subcellularLocation>
        <location evidence="1">Endomembrane system</location>
        <topology evidence="1">Multi-pass membrane protein</topology>
    </subcellularLocation>
    <subcellularLocation>
        <location evidence="10">Vacuole membrane</location>
    </subcellularLocation>
</comment>
<feature type="domain" description="Sodium/calcium exchanger membrane region" evidence="12">
    <location>
        <begin position="90"/>
        <end position="249"/>
    </location>
</feature>
<dbReference type="InterPro" id="IPR004837">
    <property type="entry name" value="NaCa_Exmemb"/>
</dbReference>
<dbReference type="Gene3D" id="1.20.1420.30">
    <property type="entry name" value="NCX, central ion-binding region"/>
    <property type="match status" value="2"/>
</dbReference>
<feature type="region of interest" description="Disordered" evidence="11">
    <location>
        <begin position="276"/>
        <end position="303"/>
    </location>
</feature>
<dbReference type="GO" id="GO:0000329">
    <property type="term" value="C:fungal-type vacuole membrane"/>
    <property type="evidence" value="ECO:0007669"/>
    <property type="project" value="TreeGrafter"/>
</dbReference>
<evidence type="ECO:0000256" key="9">
    <source>
        <dbReference type="ARBA" id="ARBA00023136"/>
    </source>
</evidence>
<comment type="similarity">
    <text evidence="2 10">Belongs to the Ca(2+):cation antiporter (CaCA) (TC 2.A.19) family.</text>
</comment>
<feature type="compositionally biased region" description="Polar residues" evidence="11">
    <location>
        <begin position="276"/>
        <end position="296"/>
    </location>
</feature>
<evidence type="ECO:0000256" key="4">
    <source>
        <dbReference type="ARBA" id="ARBA00022568"/>
    </source>
</evidence>
<evidence type="ECO:0000256" key="7">
    <source>
        <dbReference type="ARBA" id="ARBA00022989"/>
    </source>
</evidence>
<feature type="transmembrane region" description="Helical" evidence="10">
    <location>
        <begin position="311"/>
        <end position="336"/>
    </location>
</feature>
<dbReference type="EMBL" id="JAEPRB010000158">
    <property type="protein sequence ID" value="KAG2219933.1"/>
    <property type="molecule type" value="Genomic_DNA"/>
</dbReference>
<feature type="region of interest" description="Disordered" evidence="11">
    <location>
        <begin position="1"/>
        <end position="36"/>
    </location>
</feature>
<dbReference type="GO" id="GO:0012505">
    <property type="term" value="C:endomembrane system"/>
    <property type="evidence" value="ECO:0007669"/>
    <property type="project" value="UniProtKB-SubCell"/>
</dbReference>
<dbReference type="NCBIfam" id="TIGR00378">
    <property type="entry name" value="cax"/>
    <property type="match status" value="1"/>
</dbReference>
<feature type="transmembrane region" description="Helical" evidence="10">
    <location>
        <begin position="187"/>
        <end position="209"/>
    </location>
</feature>
<keyword evidence="4 10" id="KW-0109">Calcium transport</keyword>
<dbReference type="AlphaFoldDB" id="A0A8H7S0H7"/>
<keyword evidence="7 10" id="KW-1133">Transmembrane helix</keyword>
<name>A0A8H7S0H7_9FUNG</name>
<evidence type="ECO:0000256" key="5">
    <source>
        <dbReference type="ARBA" id="ARBA00022692"/>
    </source>
</evidence>
<dbReference type="Pfam" id="PF01699">
    <property type="entry name" value="Na_Ca_ex"/>
    <property type="match status" value="2"/>
</dbReference>
<dbReference type="GO" id="GO:0015369">
    <property type="term" value="F:calcium:proton antiporter activity"/>
    <property type="evidence" value="ECO:0007669"/>
    <property type="project" value="UniProtKB-UniRule"/>
</dbReference>
<feature type="transmembrane region" description="Helical" evidence="10">
    <location>
        <begin position="150"/>
        <end position="175"/>
    </location>
</feature>
<comment type="function">
    <text evidence="10">Has a role in promoting intracellular calcium ion sequestration via the exchange of calcium ions for hydrogen ions across the vacuolar membrane. Involved also in manganese ion homeostasis via its uptake into the vacuole.</text>
</comment>
<keyword evidence="10" id="KW-0926">Vacuole</keyword>
<evidence type="ECO:0000313" key="13">
    <source>
        <dbReference type="EMBL" id="KAG2219933.1"/>
    </source>
</evidence>
<dbReference type="FunFam" id="1.20.1420.30:FF:000011">
    <property type="entry name" value="Vacuolar calcium ion transporter"/>
    <property type="match status" value="1"/>
</dbReference>
<dbReference type="PANTHER" id="PTHR31503">
    <property type="entry name" value="VACUOLAR CALCIUM ION TRANSPORTER"/>
    <property type="match status" value="1"/>
</dbReference>
<feature type="transmembrane region" description="Helical" evidence="10">
    <location>
        <begin position="378"/>
        <end position="405"/>
    </location>
</feature>
<evidence type="ECO:0000256" key="11">
    <source>
        <dbReference type="SAM" id="MobiDB-lite"/>
    </source>
</evidence>
<keyword evidence="8 10" id="KW-0406">Ion transport</keyword>
<accession>A0A8H7S0H7</accession>
<keyword evidence="10" id="KW-0050">Antiport</keyword>
<gene>
    <name evidence="13" type="ORF">INT45_010447</name>
</gene>
<evidence type="ECO:0000259" key="12">
    <source>
        <dbReference type="Pfam" id="PF01699"/>
    </source>
</evidence>
<feature type="transmembrane region" description="Helical" evidence="10">
    <location>
        <begin position="348"/>
        <end position="371"/>
    </location>
</feature>
<sequence length="470" mass="51237">MDSKYQTSGDDESKVAMTTVKSLEQSSDSSSTADIPQQPIAAVMTTPIDLETRPEPTATEGLMALVKSSWINALVVFIPIGIASHFVWSSTVTFILNFIAIIPLAKLLGFATEDIALRTGEVIGGLLNASFGNAVELIISIISLTQNLVVVVQASMLGSILSNLLLVLGMCFWFGGIKYTEQKFNETVAQTSASLLFIATTSLLLPAAFYASVGNKETSEELTSDILNISRATSIILLIIYFSYLFFQLKTHKDLFLQAPAEARRVSYQVNQQRRSTTGTDIEQLNANSTSPSQNAHDNEEEEEEVPQMPFWMAIIVLLVITALVAVCAEFLVSAIEDVVEQWHISETFVGLILLPIVGNAAEHLTAVTVAMKNKMDLALGVAVGSSMQIALLVTPLMVIIGWGIQVDMSLLFNVYETAVMFIAVVMVNYLMMDGKSNWLEGLMLFALYILLAISFYYYPDAASSELTSA</sequence>
<feature type="compositionally biased region" description="Polar residues" evidence="11">
    <location>
        <begin position="19"/>
        <end position="35"/>
    </location>
</feature>
<feature type="transmembrane region" description="Helical" evidence="10">
    <location>
        <begin position="229"/>
        <end position="247"/>
    </location>
</feature>
<evidence type="ECO:0000256" key="10">
    <source>
        <dbReference type="RuleBase" id="RU365028"/>
    </source>
</evidence>
<keyword evidence="3 10" id="KW-0813">Transport</keyword>
<dbReference type="OrthoDB" id="1699231at2759"/>
<keyword evidence="14" id="KW-1185">Reference proteome</keyword>
<feature type="transmembrane region" description="Helical" evidence="10">
    <location>
        <begin position="123"/>
        <end position="144"/>
    </location>
</feature>
<evidence type="ECO:0000256" key="1">
    <source>
        <dbReference type="ARBA" id="ARBA00004127"/>
    </source>
</evidence>
<evidence type="ECO:0000256" key="2">
    <source>
        <dbReference type="ARBA" id="ARBA00008170"/>
    </source>
</evidence>
<organism evidence="13 14">
    <name type="scientific">Circinella minor</name>
    <dbReference type="NCBI Taxonomy" id="1195481"/>
    <lineage>
        <taxon>Eukaryota</taxon>
        <taxon>Fungi</taxon>
        <taxon>Fungi incertae sedis</taxon>
        <taxon>Mucoromycota</taxon>
        <taxon>Mucoromycotina</taxon>
        <taxon>Mucoromycetes</taxon>
        <taxon>Mucorales</taxon>
        <taxon>Lichtheimiaceae</taxon>
        <taxon>Circinella</taxon>
    </lineage>
</organism>
<keyword evidence="5 10" id="KW-0812">Transmembrane</keyword>